<sequence length="220" mass="24096">MAESSEVGQAVQDAVKGALSGSLKWKISPFGGDISFIITTDNIDVAERLLKIGGMTFLGVGALTLGSFFCYNAYKHLITDATKKAVGGETDDQKFGGTKPGSLHVLLHCLTDKRFLEVLADYESGRITERMEIEFSQIGIKTEGLKVEIENMEEVNEIKAAINKRHIISGLISHANFRYCLPLLGGTTSMGSFIFSRVFSGYIQVLSNYVNVRLIFPMSI</sequence>
<protein>
    <submittedName>
        <fullName evidence="1">Uncharacterized protein</fullName>
    </submittedName>
</protein>
<keyword evidence="2" id="KW-1185">Reference proteome</keyword>
<evidence type="ECO:0000313" key="2">
    <source>
        <dbReference type="Proteomes" id="UP001152795"/>
    </source>
</evidence>
<comment type="caution">
    <text evidence="1">The sequence shown here is derived from an EMBL/GenBank/DDBJ whole genome shotgun (WGS) entry which is preliminary data.</text>
</comment>
<dbReference type="EMBL" id="CACRXK020011293">
    <property type="protein sequence ID" value="CAB4021156.1"/>
    <property type="molecule type" value="Genomic_DNA"/>
</dbReference>
<organism evidence="1 2">
    <name type="scientific">Paramuricea clavata</name>
    <name type="common">Red gorgonian</name>
    <name type="synonym">Violescent sea-whip</name>
    <dbReference type="NCBI Taxonomy" id="317549"/>
    <lineage>
        <taxon>Eukaryota</taxon>
        <taxon>Metazoa</taxon>
        <taxon>Cnidaria</taxon>
        <taxon>Anthozoa</taxon>
        <taxon>Octocorallia</taxon>
        <taxon>Malacalcyonacea</taxon>
        <taxon>Plexauridae</taxon>
        <taxon>Paramuricea</taxon>
    </lineage>
</organism>
<accession>A0A7D9L1P5</accession>
<dbReference type="Proteomes" id="UP001152795">
    <property type="component" value="Unassembled WGS sequence"/>
</dbReference>
<reference evidence="1" key="1">
    <citation type="submission" date="2020-04" db="EMBL/GenBank/DDBJ databases">
        <authorList>
            <person name="Alioto T."/>
            <person name="Alioto T."/>
            <person name="Gomez Garrido J."/>
        </authorList>
    </citation>
    <scope>NUCLEOTIDE SEQUENCE</scope>
    <source>
        <strain evidence="1">A484AB</strain>
    </source>
</reference>
<name>A0A7D9L1P5_PARCT</name>
<proteinExistence type="predicted"/>
<evidence type="ECO:0000313" key="1">
    <source>
        <dbReference type="EMBL" id="CAB4021156.1"/>
    </source>
</evidence>
<dbReference type="AlphaFoldDB" id="A0A7D9L1P5"/>
<gene>
    <name evidence="1" type="ORF">PACLA_8A011065</name>
</gene>